<dbReference type="InterPro" id="IPR013098">
    <property type="entry name" value="Ig_I-set"/>
</dbReference>
<dbReference type="AlphaFoldDB" id="A0A811KJX2"/>
<protein>
    <submittedName>
        <fullName evidence="8">Uncharacterized protein</fullName>
    </submittedName>
</protein>
<dbReference type="PANTHER" id="PTHR45080">
    <property type="entry name" value="CONTACTIN 5"/>
    <property type="match status" value="1"/>
</dbReference>
<feature type="domain" description="Ig-like" evidence="6">
    <location>
        <begin position="239"/>
        <end position="329"/>
    </location>
</feature>
<gene>
    <name evidence="8" type="ORF">BOKJ2_LOCUS6193</name>
</gene>
<dbReference type="PROSITE" id="PS50853">
    <property type="entry name" value="FN3"/>
    <property type="match status" value="1"/>
</dbReference>
<dbReference type="GO" id="GO:0005886">
    <property type="term" value="C:plasma membrane"/>
    <property type="evidence" value="ECO:0007669"/>
    <property type="project" value="TreeGrafter"/>
</dbReference>
<dbReference type="CDD" id="cd00096">
    <property type="entry name" value="Ig"/>
    <property type="match status" value="1"/>
</dbReference>
<dbReference type="InterPro" id="IPR036179">
    <property type="entry name" value="Ig-like_dom_sf"/>
</dbReference>
<dbReference type="PANTHER" id="PTHR45080:SF8">
    <property type="entry name" value="IG-LIKE DOMAIN-CONTAINING PROTEIN"/>
    <property type="match status" value="1"/>
</dbReference>
<name>A0A811KJX2_9BILA</name>
<dbReference type="PROSITE" id="PS50835">
    <property type="entry name" value="IG_LIKE"/>
    <property type="match status" value="5"/>
</dbReference>
<dbReference type="Pfam" id="PF07679">
    <property type="entry name" value="I-set"/>
    <property type="match status" value="2"/>
</dbReference>
<dbReference type="GO" id="GO:0007156">
    <property type="term" value="P:homophilic cell adhesion via plasma membrane adhesion molecules"/>
    <property type="evidence" value="ECO:0007669"/>
    <property type="project" value="TreeGrafter"/>
</dbReference>
<evidence type="ECO:0000256" key="1">
    <source>
        <dbReference type="ARBA" id="ARBA00022729"/>
    </source>
</evidence>
<keyword evidence="5" id="KW-1133">Transmembrane helix</keyword>
<keyword evidence="5" id="KW-0472">Membrane</keyword>
<evidence type="ECO:0000256" key="3">
    <source>
        <dbReference type="ARBA" id="ARBA00023157"/>
    </source>
</evidence>
<keyword evidence="9" id="KW-1185">Reference proteome</keyword>
<sequence length="788" mass="88038">MRAHLRQWLDPAPADPQLAHPSLVRQGQMNCFVLLFYIASLASCWKLEVPNARPGPEGNKVEFGTKDRNVLKCSVSGFEPGDSADLEWQYDKKYVGRVNQHRQSDGSRMLTFKKAFTPADSGEFTCIGKVGDEVKEIQKVFVTFVEEPDFSEVEEEQHPIVNQDARIRCPVKNVPENVEVYWTQNEAVVTRDLQTTVEDDGKTLVLRNYSKTSDGVYECSVQFLDRVRTVDIEVLGYMPPVIVKDVMPSVVYEGQDLQLVCTADGFPTPKIQWSKMTNARKVEAINGSPKYDLSLNGVLVIKNTSVLDEGKYICTAVNELDTEDSRNVSLTVLPRPRINPFGDLIVEEGASLTVPCFTHNDTDVTEWTTYGGIPLKPYVDGSDIGYKAENGTSYLIINNINRNSNNKFVCVAHNEAGKSSRVAHIKVTVAPKVAKSGNGVKRSVLNGSPILLSCNASGIPTPEITWFKDGEPIEYDGTSFSLDEISDIPTLKITPTTTNQFGTYNCKAKNNLGSTEGDKILLLQVLEPKLPTLACNEYFLPTRMRCKVDFKNIKENNYPTNLSATFKNINGSVVYLVEGIPVEDGFIEVENLNTSSAYRVHFKAYNERGATDWSKEEYKVVTADPQAPERVRNVTSNCTENCHISWIPGRDNGEPITGYKVHLYNKDKKELWSTSCNETFTDIFNLDSLVHYEVTVEAVNEIGTSDPTSHHFTTSEFATSTSFVAMIVVICLIVLMLTLVGADYLCYRVKGFSLLQRLYRCGRKTDVDVKINKPENESLIEKPTKPQV</sequence>
<evidence type="ECO:0000256" key="4">
    <source>
        <dbReference type="ARBA" id="ARBA00023319"/>
    </source>
</evidence>
<dbReference type="InterPro" id="IPR050958">
    <property type="entry name" value="Cell_Adh-Cytoskel_Orgn"/>
</dbReference>
<dbReference type="OrthoDB" id="428111at2759"/>
<keyword evidence="4" id="KW-0393">Immunoglobulin domain</keyword>
<dbReference type="InterPro" id="IPR003599">
    <property type="entry name" value="Ig_sub"/>
</dbReference>
<keyword evidence="5" id="KW-0812">Transmembrane</keyword>
<evidence type="ECO:0000259" key="6">
    <source>
        <dbReference type="PROSITE" id="PS50835"/>
    </source>
</evidence>
<reference evidence="8" key="1">
    <citation type="submission" date="2020-09" db="EMBL/GenBank/DDBJ databases">
        <authorList>
            <person name="Kikuchi T."/>
        </authorList>
    </citation>
    <scope>NUCLEOTIDE SEQUENCE</scope>
    <source>
        <strain evidence="8">SH1</strain>
    </source>
</reference>
<evidence type="ECO:0000256" key="2">
    <source>
        <dbReference type="ARBA" id="ARBA00022737"/>
    </source>
</evidence>
<dbReference type="SUPFAM" id="SSF48726">
    <property type="entry name" value="Immunoglobulin"/>
    <property type="match status" value="5"/>
</dbReference>
<evidence type="ECO:0000256" key="5">
    <source>
        <dbReference type="SAM" id="Phobius"/>
    </source>
</evidence>
<evidence type="ECO:0000313" key="9">
    <source>
        <dbReference type="Proteomes" id="UP000614601"/>
    </source>
</evidence>
<dbReference type="FunFam" id="2.60.40.10:FF:000032">
    <property type="entry name" value="palladin isoform X1"/>
    <property type="match status" value="1"/>
</dbReference>
<dbReference type="SMART" id="SM00408">
    <property type="entry name" value="IGc2"/>
    <property type="match status" value="4"/>
</dbReference>
<comment type="caution">
    <text evidence="8">The sequence shown here is derived from an EMBL/GenBank/DDBJ whole genome shotgun (WGS) entry which is preliminary data.</text>
</comment>
<dbReference type="InterPro" id="IPR013783">
    <property type="entry name" value="Ig-like_fold"/>
</dbReference>
<dbReference type="Pfam" id="PF00041">
    <property type="entry name" value="fn3"/>
    <property type="match status" value="1"/>
</dbReference>
<dbReference type="SMART" id="SM00060">
    <property type="entry name" value="FN3"/>
    <property type="match status" value="1"/>
</dbReference>
<dbReference type="EMBL" id="CAJFDH010000003">
    <property type="protein sequence ID" value="CAD5215638.1"/>
    <property type="molecule type" value="Genomic_DNA"/>
</dbReference>
<dbReference type="SUPFAM" id="SSF49265">
    <property type="entry name" value="Fibronectin type III"/>
    <property type="match status" value="1"/>
</dbReference>
<organism evidence="8 9">
    <name type="scientific">Bursaphelenchus okinawaensis</name>
    <dbReference type="NCBI Taxonomy" id="465554"/>
    <lineage>
        <taxon>Eukaryota</taxon>
        <taxon>Metazoa</taxon>
        <taxon>Ecdysozoa</taxon>
        <taxon>Nematoda</taxon>
        <taxon>Chromadorea</taxon>
        <taxon>Rhabditida</taxon>
        <taxon>Tylenchina</taxon>
        <taxon>Tylenchomorpha</taxon>
        <taxon>Aphelenchoidea</taxon>
        <taxon>Aphelenchoididae</taxon>
        <taxon>Bursaphelenchus</taxon>
    </lineage>
</organism>
<evidence type="ECO:0000313" key="8">
    <source>
        <dbReference type="EMBL" id="CAD5215638.1"/>
    </source>
</evidence>
<dbReference type="CDD" id="cd00063">
    <property type="entry name" value="FN3"/>
    <property type="match status" value="1"/>
</dbReference>
<evidence type="ECO:0000259" key="7">
    <source>
        <dbReference type="PROSITE" id="PS50853"/>
    </source>
</evidence>
<accession>A0A811KJX2</accession>
<feature type="domain" description="Ig-like" evidence="6">
    <location>
        <begin position="148"/>
        <end position="231"/>
    </location>
</feature>
<feature type="domain" description="Ig-like" evidence="6">
    <location>
        <begin position="334"/>
        <end position="428"/>
    </location>
</feature>
<dbReference type="Proteomes" id="UP000614601">
    <property type="component" value="Unassembled WGS sequence"/>
</dbReference>
<proteinExistence type="predicted"/>
<dbReference type="InterPro" id="IPR036116">
    <property type="entry name" value="FN3_sf"/>
</dbReference>
<dbReference type="InterPro" id="IPR007110">
    <property type="entry name" value="Ig-like_dom"/>
</dbReference>
<dbReference type="Gene3D" id="2.60.40.10">
    <property type="entry name" value="Immunoglobulins"/>
    <property type="match status" value="5"/>
</dbReference>
<feature type="transmembrane region" description="Helical" evidence="5">
    <location>
        <begin position="723"/>
        <end position="747"/>
    </location>
</feature>
<dbReference type="InterPro" id="IPR003598">
    <property type="entry name" value="Ig_sub2"/>
</dbReference>
<dbReference type="Proteomes" id="UP000783686">
    <property type="component" value="Unassembled WGS sequence"/>
</dbReference>
<feature type="domain" description="Ig-like" evidence="6">
    <location>
        <begin position="50"/>
        <end position="126"/>
    </location>
</feature>
<dbReference type="EMBL" id="CAJFCW020000003">
    <property type="protein sequence ID" value="CAG9104478.1"/>
    <property type="molecule type" value="Genomic_DNA"/>
</dbReference>
<keyword evidence="2" id="KW-0677">Repeat</keyword>
<feature type="domain" description="Fibronectin type-III" evidence="7">
    <location>
        <begin position="627"/>
        <end position="718"/>
    </location>
</feature>
<dbReference type="SMART" id="SM00409">
    <property type="entry name" value="IG"/>
    <property type="match status" value="5"/>
</dbReference>
<feature type="domain" description="Ig-like" evidence="6">
    <location>
        <begin position="431"/>
        <end position="522"/>
    </location>
</feature>
<keyword evidence="1" id="KW-0732">Signal</keyword>
<keyword evidence="3" id="KW-1015">Disulfide bond</keyword>
<dbReference type="InterPro" id="IPR003961">
    <property type="entry name" value="FN3_dom"/>
</dbReference>
<dbReference type="Pfam" id="PF13927">
    <property type="entry name" value="Ig_3"/>
    <property type="match status" value="1"/>
</dbReference>